<feature type="transmembrane region" description="Helical" evidence="6">
    <location>
        <begin position="72"/>
        <end position="90"/>
    </location>
</feature>
<evidence type="ECO:0000256" key="5">
    <source>
        <dbReference type="ARBA" id="ARBA00023136"/>
    </source>
</evidence>
<feature type="transmembrane region" description="Helical" evidence="6">
    <location>
        <begin position="39"/>
        <end position="60"/>
    </location>
</feature>
<keyword evidence="9" id="KW-1185">Reference proteome</keyword>
<dbReference type="Pfam" id="PF07690">
    <property type="entry name" value="MFS_1"/>
    <property type="match status" value="1"/>
</dbReference>
<dbReference type="AlphaFoldDB" id="A0AA39NPL5"/>
<evidence type="ECO:0000313" key="9">
    <source>
        <dbReference type="Proteomes" id="UP001175211"/>
    </source>
</evidence>
<feature type="transmembrane region" description="Helical" evidence="6">
    <location>
        <begin position="96"/>
        <end position="120"/>
    </location>
</feature>
<accession>A0AA39NPL5</accession>
<name>A0AA39NPL5_ARMTA</name>
<dbReference type="Proteomes" id="UP001175211">
    <property type="component" value="Unassembled WGS sequence"/>
</dbReference>
<evidence type="ECO:0000259" key="7">
    <source>
        <dbReference type="PROSITE" id="PS50850"/>
    </source>
</evidence>
<evidence type="ECO:0000256" key="2">
    <source>
        <dbReference type="ARBA" id="ARBA00022448"/>
    </source>
</evidence>
<evidence type="ECO:0000256" key="3">
    <source>
        <dbReference type="ARBA" id="ARBA00022692"/>
    </source>
</evidence>
<dbReference type="GO" id="GO:0005886">
    <property type="term" value="C:plasma membrane"/>
    <property type="evidence" value="ECO:0007669"/>
    <property type="project" value="TreeGrafter"/>
</dbReference>
<feature type="transmembrane region" description="Helical" evidence="6">
    <location>
        <begin position="163"/>
        <end position="182"/>
    </location>
</feature>
<comment type="subcellular location">
    <subcellularLocation>
        <location evidence="1">Membrane</location>
        <topology evidence="1">Multi-pass membrane protein</topology>
    </subcellularLocation>
</comment>
<evidence type="ECO:0000256" key="6">
    <source>
        <dbReference type="SAM" id="Phobius"/>
    </source>
</evidence>
<dbReference type="InterPro" id="IPR020846">
    <property type="entry name" value="MFS_dom"/>
</dbReference>
<dbReference type="SUPFAM" id="SSF103473">
    <property type="entry name" value="MFS general substrate transporter"/>
    <property type="match status" value="1"/>
</dbReference>
<feature type="domain" description="Major facilitator superfamily (MFS) profile" evidence="7">
    <location>
        <begin position="1"/>
        <end position="349"/>
    </location>
</feature>
<dbReference type="Gene3D" id="1.20.1720.10">
    <property type="entry name" value="Multidrug resistance protein D"/>
    <property type="match status" value="1"/>
</dbReference>
<keyword evidence="2" id="KW-0813">Transport</keyword>
<dbReference type="GeneID" id="85364898"/>
<sequence>MVHCQPYISCCFTSPLPTMVYFPAIPTLTQVFHETAESINLTLTVFLVPMALFGKPPLLCDSLSDKWGRRPWILASFIILIASSVGLALVPTNTFWLLILLRFVQSAGCSGIFALGAGIIADITVRENRGGFFGVFITSYMVGPCVGPVIGGFLAQYLGWRSIFWFLAISSTVSVVLILVFLPETLPCIVWDGHLSQLFVYRPWINVFKGKTQEGLSPVDIPSPKHSTIHFGCLYTRMCSLAFSSEVYHLPYNIAFQERWQAHTNLTIRFSMVAMLVSAIWQVEQDCSLPHFQTENYSILIIVELARNLHAKLRRRACQSKVPIIARIFHWNMCDSRGLPISLSCIWRA</sequence>
<proteinExistence type="predicted"/>
<keyword evidence="4 6" id="KW-1133">Transmembrane helix</keyword>
<dbReference type="GO" id="GO:0022857">
    <property type="term" value="F:transmembrane transporter activity"/>
    <property type="evidence" value="ECO:0007669"/>
    <property type="project" value="InterPro"/>
</dbReference>
<dbReference type="PROSITE" id="PS50850">
    <property type="entry name" value="MFS"/>
    <property type="match status" value="1"/>
</dbReference>
<evidence type="ECO:0000256" key="4">
    <source>
        <dbReference type="ARBA" id="ARBA00022989"/>
    </source>
</evidence>
<protein>
    <submittedName>
        <fullName evidence="8">Major facilitator superfamily domain-containing protein</fullName>
    </submittedName>
</protein>
<dbReference type="PANTHER" id="PTHR23502:SF51">
    <property type="entry name" value="QUINIDINE RESISTANCE PROTEIN 1-RELATED"/>
    <property type="match status" value="1"/>
</dbReference>
<dbReference type="PANTHER" id="PTHR23502">
    <property type="entry name" value="MAJOR FACILITATOR SUPERFAMILY"/>
    <property type="match status" value="1"/>
</dbReference>
<dbReference type="InterPro" id="IPR036259">
    <property type="entry name" value="MFS_trans_sf"/>
</dbReference>
<keyword evidence="5 6" id="KW-0472">Membrane</keyword>
<gene>
    <name evidence="8" type="ORF">EV420DRAFT_23973</name>
</gene>
<dbReference type="EMBL" id="JAUEPS010000001">
    <property type="protein sequence ID" value="KAK0469324.1"/>
    <property type="molecule type" value="Genomic_DNA"/>
</dbReference>
<evidence type="ECO:0000256" key="1">
    <source>
        <dbReference type="ARBA" id="ARBA00004141"/>
    </source>
</evidence>
<evidence type="ECO:0000313" key="8">
    <source>
        <dbReference type="EMBL" id="KAK0469324.1"/>
    </source>
</evidence>
<comment type="caution">
    <text evidence="8">The sequence shown here is derived from an EMBL/GenBank/DDBJ whole genome shotgun (WGS) entry which is preliminary data.</text>
</comment>
<keyword evidence="3 6" id="KW-0812">Transmembrane</keyword>
<feature type="transmembrane region" description="Helical" evidence="6">
    <location>
        <begin position="132"/>
        <end position="157"/>
    </location>
</feature>
<dbReference type="RefSeq" id="XP_060339117.1">
    <property type="nucleotide sequence ID" value="XM_060481350.1"/>
</dbReference>
<reference evidence="8" key="1">
    <citation type="submission" date="2023-06" db="EMBL/GenBank/DDBJ databases">
        <authorList>
            <consortium name="Lawrence Berkeley National Laboratory"/>
            <person name="Ahrendt S."/>
            <person name="Sahu N."/>
            <person name="Indic B."/>
            <person name="Wong-Bajracharya J."/>
            <person name="Merenyi Z."/>
            <person name="Ke H.-M."/>
            <person name="Monk M."/>
            <person name="Kocsube S."/>
            <person name="Drula E."/>
            <person name="Lipzen A."/>
            <person name="Balint B."/>
            <person name="Henrissat B."/>
            <person name="Andreopoulos B."/>
            <person name="Martin F.M."/>
            <person name="Harder C.B."/>
            <person name="Rigling D."/>
            <person name="Ford K.L."/>
            <person name="Foster G.D."/>
            <person name="Pangilinan J."/>
            <person name="Papanicolaou A."/>
            <person name="Barry K."/>
            <person name="LaButti K."/>
            <person name="Viragh M."/>
            <person name="Koriabine M."/>
            <person name="Yan M."/>
            <person name="Riley R."/>
            <person name="Champramary S."/>
            <person name="Plett K.L."/>
            <person name="Tsai I.J."/>
            <person name="Slot J."/>
            <person name="Sipos G."/>
            <person name="Plett J."/>
            <person name="Nagy L.G."/>
            <person name="Grigoriev I.V."/>
        </authorList>
    </citation>
    <scope>NUCLEOTIDE SEQUENCE</scope>
    <source>
        <strain evidence="8">CCBAS 213</strain>
    </source>
</reference>
<organism evidence="8 9">
    <name type="scientific">Armillaria tabescens</name>
    <name type="common">Ringless honey mushroom</name>
    <name type="synonym">Agaricus tabescens</name>
    <dbReference type="NCBI Taxonomy" id="1929756"/>
    <lineage>
        <taxon>Eukaryota</taxon>
        <taxon>Fungi</taxon>
        <taxon>Dikarya</taxon>
        <taxon>Basidiomycota</taxon>
        <taxon>Agaricomycotina</taxon>
        <taxon>Agaricomycetes</taxon>
        <taxon>Agaricomycetidae</taxon>
        <taxon>Agaricales</taxon>
        <taxon>Marasmiineae</taxon>
        <taxon>Physalacriaceae</taxon>
        <taxon>Desarmillaria</taxon>
    </lineage>
</organism>
<dbReference type="InterPro" id="IPR011701">
    <property type="entry name" value="MFS"/>
</dbReference>